<evidence type="ECO:0000313" key="2">
    <source>
        <dbReference type="Proteomes" id="UP001216139"/>
    </source>
</evidence>
<dbReference type="EMBL" id="CP117167">
    <property type="protein sequence ID" value="WCT10839.1"/>
    <property type="molecule type" value="Genomic_DNA"/>
</dbReference>
<accession>A0ABY7T3G6</accession>
<name>A0ABY7T3G6_9SPHI</name>
<dbReference type="InterPro" id="IPR030489">
    <property type="entry name" value="TR_Rrf2-type_CS"/>
</dbReference>
<organism evidence="1 2">
    <name type="scientific">Mucilaginibacter jinjuensis</name>
    <dbReference type="NCBI Taxonomy" id="1176721"/>
    <lineage>
        <taxon>Bacteria</taxon>
        <taxon>Pseudomonadati</taxon>
        <taxon>Bacteroidota</taxon>
        <taxon>Sphingobacteriia</taxon>
        <taxon>Sphingobacteriales</taxon>
        <taxon>Sphingobacteriaceae</taxon>
        <taxon>Mucilaginibacter</taxon>
    </lineage>
</organism>
<reference evidence="1 2" key="1">
    <citation type="submission" date="2023-02" db="EMBL/GenBank/DDBJ databases">
        <title>Genome sequence of Mucilaginibacter jinjuensis strain KACC 16571.</title>
        <authorList>
            <person name="Kim S."/>
            <person name="Heo J."/>
            <person name="Kwon S.-W."/>
        </authorList>
    </citation>
    <scope>NUCLEOTIDE SEQUENCE [LARGE SCALE GENOMIC DNA]</scope>
    <source>
        <strain evidence="1 2">KACC 16571</strain>
    </source>
</reference>
<keyword evidence="2" id="KW-1185">Reference proteome</keyword>
<dbReference type="PANTHER" id="PTHR33221">
    <property type="entry name" value="WINGED HELIX-TURN-HELIX TRANSCRIPTIONAL REGULATOR, RRF2 FAMILY"/>
    <property type="match status" value="1"/>
</dbReference>
<evidence type="ECO:0000313" key="1">
    <source>
        <dbReference type="EMBL" id="WCT10839.1"/>
    </source>
</evidence>
<protein>
    <submittedName>
        <fullName evidence="1">Rrf2 family transcriptional regulator</fullName>
    </submittedName>
</protein>
<dbReference type="Gene3D" id="1.10.10.10">
    <property type="entry name" value="Winged helix-like DNA-binding domain superfamily/Winged helix DNA-binding domain"/>
    <property type="match status" value="1"/>
</dbReference>
<dbReference type="InterPro" id="IPR000944">
    <property type="entry name" value="Tscrpt_reg_Rrf2"/>
</dbReference>
<dbReference type="PANTHER" id="PTHR33221:SF15">
    <property type="entry name" value="HTH-TYPE TRANSCRIPTIONAL REGULATOR YWGB-RELATED"/>
    <property type="match status" value="1"/>
</dbReference>
<dbReference type="InterPro" id="IPR036390">
    <property type="entry name" value="WH_DNA-bd_sf"/>
</dbReference>
<dbReference type="RefSeq" id="WP_273629030.1">
    <property type="nucleotide sequence ID" value="NZ_CP117167.1"/>
</dbReference>
<proteinExistence type="predicted"/>
<dbReference type="PROSITE" id="PS51197">
    <property type="entry name" value="HTH_RRF2_2"/>
    <property type="match status" value="1"/>
</dbReference>
<dbReference type="SUPFAM" id="SSF46785">
    <property type="entry name" value="Winged helix' DNA-binding domain"/>
    <property type="match status" value="1"/>
</dbReference>
<dbReference type="InterPro" id="IPR036388">
    <property type="entry name" value="WH-like_DNA-bd_sf"/>
</dbReference>
<dbReference type="Pfam" id="PF02082">
    <property type="entry name" value="Rrf2"/>
    <property type="match status" value="1"/>
</dbReference>
<sequence length="135" mass="14748">MNARFQIATHILTLLYHSNGEVLSSDYIAGSVNANPALIRKELGNLRKRGLVESKEGKTGGYTLSKPAEQITLADVYAAVKSASPFGLAKNQPYPDCPIGKQVNKHIVDLYNDVDQNISKQLNTITLADFGKKFV</sequence>
<gene>
    <name evidence="1" type="ORF">PQO05_19060</name>
</gene>
<dbReference type="PROSITE" id="PS01332">
    <property type="entry name" value="HTH_RRF2_1"/>
    <property type="match status" value="1"/>
</dbReference>
<dbReference type="Proteomes" id="UP001216139">
    <property type="component" value="Chromosome"/>
</dbReference>